<evidence type="ECO:0000313" key="1">
    <source>
        <dbReference type="EMBL" id="SFE03026.1"/>
    </source>
</evidence>
<dbReference type="AlphaFoldDB" id="A0A1I1X6J4"/>
<sequence length="118" mass="12557">MHLTSDPCSWPAPCIFHIEASSLGFAGENHMEQIVECLIAGGPQHGLVRRQLWDPDCPAPPVLASVDGELCTAAACRPAGPCNNRFLLLHPHATGSEIISMMAVLNGQACSAYISVKH</sequence>
<dbReference type="EMBL" id="FONH01000001">
    <property type="protein sequence ID" value="SFE03026.1"/>
    <property type="molecule type" value="Genomic_DNA"/>
</dbReference>
<dbReference type="Proteomes" id="UP000199477">
    <property type="component" value="Unassembled WGS sequence"/>
</dbReference>
<name>A0A1I1X6J4_9GAMM</name>
<gene>
    <name evidence="1" type="ORF">SAMN02799615_00139</name>
</gene>
<keyword evidence="2" id="KW-1185">Reference proteome</keyword>
<organism evidence="1 2">
    <name type="scientific">Dyella marensis</name>
    <dbReference type="NCBI Taxonomy" id="500610"/>
    <lineage>
        <taxon>Bacteria</taxon>
        <taxon>Pseudomonadati</taxon>
        <taxon>Pseudomonadota</taxon>
        <taxon>Gammaproteobacteria</taxon>
        <taxon>Lysobacterales</taxon>
        <taxon>Rhodanobacteraceae</taxon>
        <taxon>Dyella</taxon>
    </lineage>
</organism>
<proteinExistence type="predicted"/>
<accession>A0A1I1X6J4</accession>
<evidence type="ECO:0000313" key="2">
    <source>
        <dbReference type="Proteomes" id="UP000199477"/>
    </source>
</evidence>
<protein>
    <submittedName>
        <fullName evidence="1">Uncharacterized protein</fullName>
    </submittedName>
</protein>
<reference evidence="2" key="1">
    <citation type="submission" date="2016-10" db="EMBL/GenBank/DDBJ databases">
        <authorList>
            <person name="Varghese N."/>
            <person name="Submissions S."/>
        </authorList>
    </citation>
    <scope>NUCLEOTIDE SEQUENCE [LARGE SCALE GENOMIC DNA]</scope>
    <source>
        <strain evidence="2">UNC178MFTsu3.1</strain>
    </source>
</reference>